<name>A0A927ASJ9_9BACT</name>
<evidence type="ECO:0000313" key="2">
    <source>
        <dbReference type="EMBL" id="MBD2703991.1"/>
    </source>
</evidence>
<dbReference type="AlphaFoldDB" id="A0A927ASJ9"/>
<feature type="non-terminal residue" evidence="2">
    <location>
        <position position="107"/>
    </location>
</feature>
<keyword evidence="1" id="KW-0732">Signal</keyword>
<feature type="signal peptide" evidence="1">
    <location>
        <begin position="1"/>
        <end position="25"/>
    </location>
</feature>
<sequence>MRFMYTLGLLSLFLSALLWPSRSQATHVRAGEITTRRISTTSLTYEITFTAYYDETSEGQQAANAATESTICFGDGTQQVVQRQPRKYINNRTSSINVYRVVHTYPG</sequence>
<keyword evidence="3" id="KW-1185">Reference proteome</keyword>
<evidence type="ECO:0000313" key="3">
    <source>
        <dbReference type="Proteomes" id="UP000598820"/>
    </source>
</evidence>
<accession>A0A927ASJ9</accession>
<organism evidence="2 3">
    <name type="scientific">Spirosoma profusum</name>
    <dbReference type="NCBI Taxonomy" id="2771354"/>
    <lineage>
        <taxon>Bacteria</taxon>
        <taxon>Pseudomonadati</taxon>
        <taxon>Bacteroidota</taxon>
        <taxon>Cytophagia</taxon>
        <taxon>Cytophagales</taxon>
        <taxon>Cytophagaceae</taxon>
        <taxon>Spirosoma</taxon>
    </lineage>
</organism>
<protein>
    <submittedName>
        <fullName evidence="2">Gliding motility-associated C-terminal domain-containing protein</fullName>
    </submittedName>
</protein>
<proteinExistence type="predicted"/>
<dbReference type="EMBL" id="JACWZY010000026">
    <property type="protein sequence ID" value="MBD2703991.1"/>
    <property type="molecule type" value="Genomic_DNA"/>
</dbReference>
<dbReference type="Proteomes" id="UP000598820">
    <property type="component" value="Unassembled WGS sequence"/>
</dbReference>
<gene>
    <name evidence="2" type="ORF">IC229_25325</name>
</gene>
<reference evidence="2" key="1">
    <citation type="submission" date="2020-09" db="EMBL/GenBank/DDBJ databases">
        <authorList>
            <person name="Kim M.K."/>
        </authorList>
    </citation>
    <scope>NUCLEOTIDE SEQUENCE</scope>
    <source>
        <strain evidence="2">BT702</strain>
    </source>
</reference>
<feature type="chain" id="PRO_5036805208" evidence="1">
    <location>
        <begin position="26"/>
        <end position="107"/>
    </location>
</feature>
<evidence type="ECO:0000256" key="1">
    <source>
        <dbReference type="SAM" id="SignalP"/>
    </source>
</evidence>
<comment type="caution">
    <text evidence="2">The sequence shown here is derived from an EMBL/GenBank/DDBJ whole genome shotgun (WGS) entry which is preliminary data.</text>
</comment>